<reference evidence="1" key="1">
    <citation type="submission" date="2013-07" db="EMBL/GenBank/DDBJ databases">
        <title>The Genome Sequence of Cryptococcus bestiolae CBS10118.</title>
        <authorList>
            <consortium name="The Broad Institute Genome Sequencing Platform"/>
            <person name="Cuomo C."/>
            <person name="Litvintseva A."/>
            <person name="Chen Y."/>
            <person name="Heitman J."/>
            <person name="Sun S."/>
            <person name="Springer D."/>
            <person name="Dromer F."/>
            <person name="Young S.K."/>
            <person name="Zeng Q."/>
            <person name="Gargeya S."/>
            <person name="Fitzgerald M."/>
            <person name="Abouelleil A."/>
            <person name="Alvarado L."/>
            <person name="Berlin A.M."/>
            <person name="Chapman S.B."/>
            <person name="Dewar J."/>
            <person name="Goldberg J."/>
            <person name="Griggs A."/>
            <person name="Gujja S."/>
            <person name="Hansen M."/>
            <person name="Howarth C."/>
            <person name="Imamovic A."/>
            <person name="Larimer J."/>
            <person name="McCowan C."/>
            <person name="Murphy C."/>
            <person name="Pearson M."/>
            <person name="Priest M."/>
            <person name="Roberts A."/>
            <person name="Saif S."/>
            <person name="Shea T."/>
            <person name="Sykes S."/>
            <person name="Wortman J."/>
            <person name="Nusbaum C."/>
            <person name="Birren B."/>
        </authorList>
    </citation>
    <scope>NUCLEOTIDE SEQUENCE [LARGE SCALE GENOMIC DNA]</scope>
    <source>
        <strain evidence="1">CBS 10118</strain>
    </source>
</reference>
<dbReference type="VEuPathDB" id="FungiDB:I302_08443"/>
<protein>
    <submittedName>
        <fullName evidence="1">Uncharacterized protein</fullName>
    </submittedName>
</protein>
<dbReference type="RefSeq" id="XP_019042736.1">
    <property type="nucleotide sequence ID" value="XM_019195023.1"/>
</dbReference>
<accession>A0A1B9FSC1</accession>
<sequence>MTNPSSTAHHRGPDRVMVLDLLRYDVAEDGTILDRSCRYFDIPMSDISCFLGDLNHETRVSGPPHTFSSSLLSQAQSEGIPSVISDNREVRLMCGEMYALTTKLIGAGTEEEGDHAVAMMSLADAYQVSRATARNGRIGSRTRSEKILYDTLIRSINMPLGFRAVEWHVKKHPMDSKLFTKKMTILINPCVQRITYAIRSTVGERGITSEDWDNFLKRDSEEWVFVVIPGSFAVPSHLVLPGLTPDSQSIASDSEPETPRISR</sequence>
<dbReference type="AlphaFoldDB" id="A0A1B9FSC1"/>
<evidence type="ECO:0000313" key="2">
    <source>
        <dbReference type="EMBL" id="WVW83137.1"/>
    </source>
</evidence>
<evidence type="ECO:0000313" key="1">
    <source>
        <dbReference type="EMBL" id="OCF21666.1"/>
    </source>
</evidence>
<dbReference type="EMBL" id="KI894026">
    <property type="protein sequence ID" value="OCF21666.1"/>
    <property type="molecule type" value="Genomic_DNA"/>
</dbReference>
<dbReference type="KEGG" id="kbi:30212842"/>
<dbReference type="Proteomes" id="UP000092730">
    <property type="component" value="Chromosome 3"/>
</dbReference>
<reference evidence="2" key="4">
    <citation type="submission" date="2024-02" db="EMBL/GenBank/DDBJ databases">
        <title>Comparative genomics of Cryptococcus and Kwoniella reveals pathogenesis evolution and contrasting modes of karyotype evolution via chromosome fusion or intercentromeric recombination.</title>
        <authorList>
            <person name="Coelho M.A."/>
            <person name="David-Palma M."/>
            <person name="Shea T."/>
            <person name="Bowers K."/>
            <person name="McGinley-Smith S."/>
            <person name="Mohammad A.W."/>
            <person name="Gnirke A."/>
            <person name="Yurkov A.M."/>
            <person name="Nowrousian M."/>
            <person name="Sun S."/>
            <person name="Cuomo C.A."/>
            <person name="Heitman J."/>
        </authorList>
    </citation>
    <scope>NUCLEOTIDE SEQUENCE</scope>
    <source>
        <strain evidence="2">CBS 10118</strain>
    </source>
</reference>
<organism evidence="1">
    <name type="scientific">Kwoniella bestiolae CBS 10118</name>
    <dbReference type="NCBI Taxonomy" id="1296100"/>
    <lineage>
        <taxon>Eukaryota</taxon>
        <taxon>Fungi</taxon>
        <taxon>Dikarya</taxon>
        <taxon>Basidiomycota</taxon>
        <taxon>Agaricomycotina</taxon>
        <taxon>Tremellomycetes</taxon>
        <taxon>Tremellales</taxon>
        <taxon>Cryptococcaceae</taxon>
        <taxon>Kwoniella</taxon>
    </lineage>
</organism>
<keyword evidence="3" id="KW-1185">Reference proteome</keyword>
<name>A0A1B9FSC1_9TREE</name>
<gene>
    <name evidence="1" type="ORF">I302_08443</name>
    <name evidence="2" type="ORF">I302_105155</name>
</gene>
<reference evidence="1" key="3">
    <citation type="submission" date="2014-01" db="EMBL/GenBank/DDBJ databases">
        <title>Evolution of pathogenesis and genome organization in the Tremellales.</title>
        <authorList>
            <person name="Cuomo C."/>
            <person name="Litvintseva A."/>
            <person name="Heitman J."/>
            <person name="Chen Y."/>
            <person name="Sun S."/>
            <person name="Springer D."/>
            <person name="Dromer F."/>
            <person name="Young S."/>
            <person name="Zeng Q."/>
            <person name="Chapman S."/>
            <person name="Gujja S."/>
            <person name="Saif S."/>
            <person name="Birren B."/>
        </authorList>
    </citation>
    <scope>NUCLEOTIDE SEQUENCE</scope>
    <source>
        <strain evidence="1">CBS 10118</strain>
    </source>
</reference>
<evidence type="ECO:0000313" key="3">
    <source>
        <dbReference type="Proteomes" id="UP000092730"/>
    </source>
</evidence>
<dbReference type="GeneID" id="30212842"/>
<proteinExistence type="predicted"/>
<reference evidence="2" key="2">
    <citation type="submission" date="2013-07" db="EMBL/GenBank/DDBJ databases">
        <authorList>
            <consortium name="The Broad Institute Genome Sequencing Platform"/>
            <person name="Cuomo C."/>
            <person name="Litvintseva A."/>
            <person name="Chen Y."/>
            <person name="Heitman J."/>
            <person name="Sun S."/>
            <person name="Springer D."/>
            <person name="Dromer F."/>
            <person name="Young S.K."/>
            <person name="Zeng Q."/>
            <person name="Gargeya S."/>
            <person name="Fitzgerald M."/>
            <person name="Abouelleil A."/>
            <person name="Alvarado L."/>
            <person name="Berlin A.M."/>
            <person name="Chapman S.B."/>
            <person name="Dewar J."/>
            <person name="Goldberg J."/>
            <person name="Griggs A."/>
            <person name="Gujja S."/>
            <person name="Hansen M."/>
            <person name="Howarth C."/>
            <person name="Imamovic A."/>
            <person name="Larimer J."/>
            <person name="McCowan C."/>
            <person name="Murphy C."/>
            <person name="Pearson M."/>
            <person name="Priest M."/>
            <person name="Roberts A."/>
            <person name="Saif S."/>
            <person name="Shea T."/>
            <person name="Sykes S."/>
            <person name="Wortman J."/>
            <person name="Nusbaum C."/>
            <person name="Birren B."/>
        </authorList>
    </citation>
    <scope>NUCLEOTIDE SEQUENCE</scope>
    <source>
        <strain evidence="2">CBS 10118</strain>
    </source>
</reference>
<dbReference type="EMBL" id="CP144543">
    <property type="protein sequence ID" value="WVW83137.1"/>
    <property type="molecule type" value="Genomic_DNA"/>
</dbReference>